<evidence type="ECO:0000313" key="7">
    <source>
        <dbReference type="EMBL" id="PWK78061.1"/>
    </source>
</evidence>
<evidence type="ECO:0000256" key="5">
    <source>
        <dbReference type="ARBA" id="ARBA00023315"/>
    </source>
</evidence>
<gene>
    <name evidence="7" type="ORF">LX99_01901</name>
</gene>
<evidence type="ECO:0000313" key="8">
    <source>
        <dbReference type="Proteomes" id="UP000245678"/>
    </source>
</evidence>
<dbReference type="InterPro" id="IPR002123">
    <property type="entry name" value="Plipid/glycerol_acylTrfase"/>
</dbReference>
<evidence type="ECO:0000256" key="4">
    <source>
        <dbReference type="ARBA" id="ARBA00023098"/>
    </source>
</evidence>
<dbReference type="SUPFAM" id="SSF69593">
    <property type="entry name" value="Glycerol-3-phosphate (1)-acyltransferase"/>
    <property type="match status" value="1"/>
</dbReference>
<reference evidence="7 8" key="1">
    <citation type="submission" date="2018-05" db="EMBL/GenBank/DDBJ databases">
        <title>Genomic Encyclopedia of Archaeal and Bacterial Type Strains, Phase II (KMG-II): from individual species to whole genera.</title>
        <authorList>
            <person name="Goeker M."/>
        </authorList>
    </citation>
    <scope>NUCLEOTIDE SEQUENCE [LARGE SCALE GENOMIC DNA]</scope>
    <source>
        <strain evidence="7 8">DSM 19975</strain>
    </source>
</reference>
<dbReference type="EMBL" id="QGHA01000003">
    <property type="protein sequence ID" value="PWK78061.1"/>
    <property type="molecule type" value="Genomic_DNA"/>
</dbReference>
<protein>
    <submittedName>
        <fullName evidence="7">1-acyl-sn-glycerol-3-phosphate acyltransferase</fullName>
    </submittedName>
</protein>
<dbReference type="PANTHER" id="PTHR10434">
    <property type="entry name" value="1-ACYL-SN-GLYCEROL-3-PHOSPHATE ACYLTRANSFERASE"/>
    <property type="match status" value="1"/>
</dbReference>
<comment type="pathway">
    <text evidence="1">Lipid metabolism.</text>
</comment>
<evidence type="ECO:0000256" key="2">
    <source>
        <dbReference type="ARBA" id="ARBA00022516"/>
    </source>
</evidence>
<dbReference type="PANTHER" id="PTHR10434:SF64">
    <property type="entry name" value="1-ACYL-SN-GLYCEROL-3-PHOSPHATE ACYLTRANSFERASE-RELATED"/>
    <property type="match status" value="1"/>
</dbReference>
<evidence type="ECO:0000256" key="3">
    <source>
        <dbReference type="ARBA" id="ARBA00022679"/>
    </source>
</evidence>
<keyword evidence="2" id="KW-0444">Lipid biosynthesis</keyword>
<dbReference type="GO" id="GO:0003841">
    <property type="term" value="F:1-acylglycerol-3-phosphate O-acyltransferase activity"/>
    <property type="evidence" value="ECO:0007669"/>
    <property type="project" value="TreeGrafter"/>
</dbReference>
<dbReference type="GO" id="GO:0006654">
    <property type="term" value="P:phosphatidic acid biosynthetic process"/>
    <property type="evidence" value="ECO:0007669"/>
    <property type="project" value="TreeGrafter"/>
</dbReference>
<dbReference type="SMART" id="SM00563">
    <property type="entry name" value="PlsC"/>
    <property type="match status" value="1"/>
</dbReference>
<comment type="caution">
    <text evidence="7">The sequence shown here is derived from an EMBL/GenBank/DDBJ whole genome shotgun (WGS) entry which is preliminary data.</text>
</comment>
<keyword evidence="8" id="KW-1185">Reference proteome</keyword>
<keyword evidence="4" id="KW-0443">Lipid metabolism</keyword>
<keyword evidence="5 7" id="KW-0012">Acyltransferase</keyword>
<feature type="domain" description="Phospholipid/glycerol acyltransferase" evidence="6">
    <location>
        <begin position="61"/>
        <end position="176"/>
    </location>
</feature>
<dbReference type="CDD" id="cd07989">
    <property type="entry name" value="LPLAT_AGPAT-like"/>
    <property type="match status" value="1"/>
</dbReference>
<dbReference type="AlphaFoldDB" id="A0A316HDF9"/>
<name>A0A316HDF9_9SPHI</name>
<evidence type="ECO:0000259" key="6">
    <source>
        <dbReference type="SMART" id="SM00563"/>
    </source>
</evidence>
<dbReference type="Pfam" id="PF01553">
    <property type="entry name" value="Acyltransferase"/>
    <property type="match status" value="1"/>
</dbReference>
<evidence type="ECO:0000256" key="1">
    <source>
        <dbReference type="ARBA" id="ARBA00005189"/>
    </source>
</evidence>
<organism evidence="7 8">
    <name type="scientific">Mucilaginibacter oryzae</name>
    <dbReference type="NCBI Taxonomy" id="468058"/>
    <lineage>
        <taxon>Bacteria</taxon>
        <taxon>Pseudomonadati</taxon>
        <taxon>Bacteroidota</taxon>
        <taxon>Sphingobacteriia</taxon>
        <taxon>Sphingobacteriales</taxon>
        <taxon>Sphingobacteriaceae</taxon>
        <taxon>Mucilaginibacter</taxon>
    </lineage>
</organism>
<dbReference type="Proteomes" id="UP000245678">
    <property type="component" value="Unassembled WGS sequence"/>
</dbReference>
<sequence>MGSVALGYFLMWPFLYYFSRKPQRYPALNKFRRFLGAASSAFVGIFYSFDYEQAINWDRPYIICANHTSNLDISAMSILVKNNCFFMGKHELENGLVTGLFFRTVDIPVNRESKMSSFRAFKKAAERLLHGMSLIIFPEGKIADDYPPRLGEFKNGPFRLAIELKIPIIPVTSANTWQILWDTGTKFGSRPGVCKFKVGKPVETSELTIDDADSLRDKVYELMSAALKQQDQVHVPA</sequence>
<proteinExistence type="predicted"/>
<keyword evidence="3 7" id="KW-0808">Transferase</keyword>
<accession>A0A316HDF9</accession>